<dbReference type="Proteomes" id="UP000262719">
    <property type="component" value="Segment"/>
</dbReference>
<sequence length="484" mass="50766">MAKTMNPYAGKVAPAGDQLATKRMLQGETVQTGELSTAYAEAKTDAAVGDIAEAIAGQPGAGVGDIQSRVEGMLGGIGQAAEDSQAASTVAQAAQNGVASLNTALALQGGRPLWDGIDNTGDSSMPFVWAREDVPVTAVESRLAFVRIAKAGEKQVLSFIGRRVGDIGSMYFDVFRVVDGVAHYAFTSADTAYVLGTKYTHWQVSLPGVAMQYGEIWAVQARITGPGTAYLAGTTTIDADNAIFRPFQLGGVRDPRGTPAPATITQAQLDVMYRPTVFFVQLGGDDTALEAPRTIQDDFSGDLSRWVLSSSGSTLATINSAGQYAYNGTTGGAQAGIYRVALKTDQYNCAAYAIGVNSQPQYLVAGSDGWIDRCVGARITNGAVDLGVLTGGVGSVSNYAVKASGTGGGDGVWTVTRDADNVWRLFKGVSTELGTERVAWADTENESPRGEGNRYFGVSCTRSLLASSGRWDNFVAKDVTQNYS</sequence>
<proteinExistence type="predicted"/>
<name>A0A385E365_9CAUD</name>
<protein>
    <submittedName>
        <fullName evidence="1">Minor tail protein</fullName>
    </submittedName>
</protein>
<accession>A0A385E365</accession>
<keyword evidence="2" id="KW-1185">Reference proteome</keyword>
<dbReference type="RefSeq" id="YP_010050967.1">
    <property type="nucleotide sequence ID" value="NC_054436.1"/>
</dbReference>
<evidence type="ECO:0000313" key="2">
    <source>
        <dbReference type="Proteomes" id="UP000262719"/>
    </source>
</evidence>
<organism evidence="1 2">
    <name type="scientific">Gordonia phage Schmidt</name>
    <dbReference type="NCBI Taxonomy" id="2301697"/>
    <lineage>
        <taxon>Viruses</taxon>
        <taxon>Duplodnaviria</taxon>
        <taxon>Heunggongvirae</taxon>
        <taxon>Uroviricota</taxon>
        <taxon>Caudoviricetes</taxon>
        <taxon>Ruthgordonvirinae</taxon>
        <taxon>Schmidtvirus</taxon>
        <taxon>Schmidtvirus schmidt</taxon>
    </lineage>
</organism>
<gene>
    <name evidence="1" type="primary">27</name>
    <name evidence="1" type="ORF">SEA_SCHMIDT_27</name>
</gene>
<reference evidence="1 2" key="1">
    <citation type="submission" date="2018-07" db="EMBL/GenBank/DDBJ databases">
        <authorList>
            <person name="Roberston F.H."/>
            <person name="Ghiringhelli B.C."/>
            <person name="Garcia S."/>
            <person name="Henry S."/>
            <person name="Naegele L."/>
            <person name="Slowan-Pomeroy T."/>
            <person name="Briggs L.A."/>
            <person name="Warner M.H."/>
            <person name="Garlena R.A."/>
            <person name="Russell D.A."/>
            <person name="Pope W.H."/>
            <person name="Jacobs-Sera D."/>
            <person name="Hatfull G.F."/>
        </authorList>
    </citation>
    <scope>NUCLEOTIDE SEQUENCE [LARGE SCALE GENOMIC DNA]</scope>
</reference>
<dbReference type="EMBL" id="MH651189">
    <property type="protein sequence ID" value="AXQ65149.1"/>
    <property type="molecule type" value="Genomic_DNA"/>
</dbReference>
<dbReference type="GeneID" id="63911706"/>
<dbReference type="KEGG" id="vg:63911706"/>
<evidence type="ECO:0000313" key="1">
    <source>
        <dbReference type="EMBL" id="AXQ65149.1"/>
    </source>
</evidence>